<gene>
    <name evidence="2" type="ORF">C7B82_30535</name>
</gene>
<dbReference type="Gene3D" id="3.90.1580.10">
    <property type="entry name" value="paralog of FGE (formylglycine-generating enzyme)"/>
    <property type="match status" value="1"/>
</dbReference>
<dbReference type="PANTHER" id="PTHR23150:SF35">
    <property type="entry name" value="BLL6746 PROTEIN"/>
    <property type="match status" value="1"/>
</dbReference>
<dbReference type="PANTHER" id="PTHR23150">
    <property type="entry name" value="SULFATASE MODIFYING FACTOR 1, 2"/>
    <property type="match status" value="1"/>
</dbReference>
<sequence>MPGPAQLPQDIQALAKLNAINLITRQSANVFTTLMKEITDSIERKVPALKPIPLEPFEFETARLVIVKKPGLFGGKTTVEISRSRSRAEYFAEDLGNGVTLDMVAVPGDEFLMGTSASQREATLQEYLKTISKENAETLTSLELPQHKVVVPAFRMGKYPVTQAQYEAIVGTNPSNFKGAKRPVEQVSWDDAIAFCTQLSQKTGKTYRLPSEAEWEYACRAGTTTPFYFGETMTPDLANYDGTNTYGEGPKGTNRKQTTDVGSFPANAFGLYDMHGNVWEWCADPWHGNYNGAPTDGSAWTTNGNSERRLIRGGSWFGSPVYCRAAARSSLAPAVRNFAVGFRVVCSVFPGLS</sequence>
<evidence type="ECO:0000259" key="1">
    <source>
        <dbReference type="Pfam" id="PF03781"/>
    </source>
</evidence>
<dbReference type="InterPro" id="IPR016187">
    <property type="entry name" value="CTDL_fold"/>
</dbReference>
<proteinExistence type="predicted"/>
<dbReference type="InterPro" id="IPR042095">
    <property type="entry name" value="SUMF_sf"/>
</dbReference>
<dbReference type="Pfam" id="PF03781">
    <property type="entry name" value="FGE-sulfatase"/>
    <property type="match status" value="1"/>
</dbReference>
<organism evidence="2 3">
    <name type="scientific">Stenomitos frigidus ULC18</name>
    <dbReference type="NCBI Taxonomy" id="2107698"/>
    <lineage>
        <taxon>Bacteria</taxon>
        <taxon>Bacillati</taxon>
        <taxon>Cyanobacteriota</taxon>
        <taxon>Cyanophyceae</taxon>
        <taxon>Leptolyngbyales</taxon>
        <taxon>Leptolyngbyaceae</taxon>
        <taxon>Stenomitos</taxon>
    </lineage>
</organism>
<dbReference type="OrthoDB" id="3981129at2"/>
<evidence type="ECO:0000313" key="2">
    <source>
        <dbReference type="EMBL" id="PSB23665.1"/>
    </source>
</evidence>
<keyword evidence="3" id="KW-1185">Reference proteome</keyword>
<name>A0A2T1DT64_9CYAN</name>
<dbReference type="GO" id="GO:0120147">
    <property type="term" value="F:formylglycine-generating oxidase activity"/>
    <property type="evidence" value="ECO:0007669"/>
    <property type="project" value="TreeGrafter"/>
</dbReference>
<dbReference type="InterPro" id="IPR051043">
    <property type="entry name" value="Sulfatase_Mod_Factor_Kinase"/>
</dbReference>
<dbReference type="InterPro" id="IPR005532">
    <property type="entry name" value="SUMF_dom"/>
</dbReference>
<dbReference type="AlphaFoldDB" id="A0A2T1DT64"/>
<accession>A0A2T1DT64</accession>
<evidence type="ECO:0000313" key="3">
    <source>
        <dbReference type="Proteomes" id="UP000239576"/>
    </source>
</evidence>
<dbReference type="Proteomes" id="UP000239576">
    <property type="component" value="Unassembled WGS sequence"/>
</dbReference>
<reference evidence="2 3" key="2">
    <citation type="submission" date="2018-03" db="EMBL/GenBank/DDBJ databases">
        <title>The ancient ancestry and fast evolution of plastids.</title>
        <authorList>
            <person name="Moore K.R."/>
            <person name="Magnabosco C."/>
            <person name="Momper L."/>
            <person name="Gold D.A."/>
            <person name="Bosak T."/>
            <person name="Fournier G.P."/>
        </authorList>
    </citation>
    <scope>NUCLEOTIDE SEQUENCE [LARGE SCALE GENOMIC DNA]</scope>
    <source>
        <strain evidence="2 3">ULC18</strain>
    </source>
</reference>
<protein>
    <submittedName>
        <fullName evidence="2">Sulfatase-modifying factor protein</fullName>
    </submittedName>
</protein>
<comment type="caution">
    <text evidence="2">The sequence shown here is derived from an EMBL/GenBank/DDBJ whole genome shotgun (WGS) entry which is preliminary data.</text>
</comment>
<dbReference type="EMBL" id="PVWK01000160">
    <property type="protein sequence ID" value="PSB23665.1"/>
    <property type="molecule type" value="Genomic_DNA"/>
</dbReference>
<reference evidence="3" key="1">
    <citation type="submission" date="2018-02" db="EMBL/GenBank/DDBJ databases">
        <authorList>
            <person name="Moore K."/>
            <person name="Momper L."/>
        </authorList>
    </citation>
    <scope>NUCLEOTIDE SEQUENCE [LARGE SCALE GENOMIC DNA]</scope>
    <source>
        <strain evidence="3">ULC18</strain>
    </source>
</reference>
<dbReference type="SUPFAM" id="SSF56436">
    <property type="entry name" value="C-type lectin-like"/>
    <property type="match status" value="1"/>
</dbReference>
<feature type="domain" description="Sulfatase-modifying factor enzyme-like" evidence="1">
    <location>
        <begin position="102"/>
        <end position="345"/>
    </location>
</feature>